<accession>A0A1I0GN75</accession>
<evidence type="ECO:0000313" key="1">
    <source>
        <dbReference type="EMBL" id="SET72746.1"/>
    </source>
</evidence>
<dbReference type="Proteomes" id="UP000199568">
    <property type="component" value="Unassembled WGS sequence"/>
</dbReference>
<dbReference type="STRING" id="426128.SAMN05660297_03289"/>
<reference evidence="1 2" key="1">
    <citation type="submission" date="2016-10" db="EMBL/GenBank/DDBJ databases">
        <authorList>
            <person name="de Groot N.N."/>
        </authorList>
    </citation>
    <scope>NUCLEOTIDE SEQUENCE [LARGE SCALE GENOMIC DNA]</scope>
    <source>
        <strain evidence="1 2">DSM 18979</strain>
    </source>
</reference>
<dbReference type="SUPFAM" id="SSF55909">
    <property type="entry name" value="Pentein"/>
    <property type="match status" value="1"/>
</dbReference>
<name>A0A1I0GN75_9FIRM</name>
<dbReference type="PANTHER" id="PTHR47271:SF2">
    <property type="entry name" value="ARGININE DEIMINASE"/>
    <property type="match status" value="1"/>
</dbReference>
<gene>
    <name evidence="1" type="ORF">SAMN05660297_03289</name>
</gene>
<dbReference type="GO" id="GO:0016990">
    <property type="term" value="F:arginine deiminase activity"/>
    <property type="evidence" value="ECO:0007669"/>
    <property type="project" value="TreeGrafter"/>
</dbReference>
<dbReference type="GO" id="GO:0019546">
    <property type="term" value="P:L-arginine deiminase pathway"/>
    <property type="evidence" value="ECO:0007669"/>
    <property type="project" value="TreeGrafter"/>
</dbReference>
<dbReference type="AlphaFoldDB" id="A0A1I0GN75"/>
<dbReference type="PANTHER" id="PTHR47271">
    <property type="entry name" value="ARGININE DEIMINASE"/>
    <property type="match status" value="1"/>
</dbReference>
<keyword evidence="1" id="KW-0378">Hydrolase</keyword>
<keyword evidence="2" id="KW-1185">Reference proteome</keyword>
<evidence type="ECO:0000313" key="2">
    <source>
        <dbReference type="Proteomes" id="UP000199568"/>
    </source>
</evidence>
<sequence length="277" mass="31471">MKGFVINEYDRILGGLVVYPSFFDVVDINNKYRGTINRNLVIDQYNTFVNVLINEDIKVNFLNLMSSPSQLYTRDLGFVIKDIFFISNLKDPIRKDEVKVLIDFLKNYGGKIHIMSHNVEGGDVILHNDKLFIGVGGRSTEAAVNEIVQVLDKNHIYLEMVKVIFDTSKIHLDCVFNVLDEKSCIITDYIFNVEVIKRHFTNIIKIEKEDADSLAANIVNLGNGKIICSNKSLVSLLKDYDYTPIYIDFSEIIKAQGGLGCCIFPTCRQHFSVKEGL</sequence>
<proteinExistence type="predicted"/>
<protein>
    <submittedName>
        <fullName evidence="1">N-Dimethylarginine dimethylaminohydrolase</fullName>
    </submittedName>
</protein>
<dbReference type="Gene3D" id="3.75.10.10">
    <property type="entry name" value="L-arginine/glycine Amidinotransferase, Chain A"/>
    <property type="match status" value="1"/>
</dbReference>
<organism evidence="1 2">
    <name type="scientific">Natronincola peptidivorans</name>
    <dbReference type="NCBI Taxonomy" id="426128"/>
    <lineage>
        <taxon>Bacteria</taxon>
        <taxon>Bacillati</taxon>
        <taxon>Bacillota</taxon>
        <taxon>Clostridia</taxon>
        <taxon>Peptostreptococcales</taxon>
        <taxon>Natronincolaceae</taxon>
        <taxon>Natronincola</taxon>
    </lineage>
</organism>
<dbReference type="RefSeq" id="WP_170834860.1">
    <property type="nucleotide sequence ID" value="NZ_FOHU01000024.1"/>
</dbReference>
<dbReference type="EMBL" id="FOHU01000024">
    <property type="protein sequence ID" value="SET72746.1"/>
    <property type="molecule type" value="Genomic_DNA"/>
</dbReference>
<dbReference type="Pfam" id="PF19420">
    <property type="entry name" value="DDAH_eukar"/>
    <property type="match status" value="1"/>
</dbReference>